<dbReference type="GO" id="GO:0000976">
    <property type="term" value="F:transcription cis-regulatory region binding"/>
    <property type="evidence" value="ECO:0007669"/>
    <property type="project" value="TreeGrafter"/>
</dbReference>
<dbReference type="Proteomes" id="UP000654913">
    <property type="component" value="Chromosome 6"/>
</dbReference>
<reference evidence="9" key="1">
    <citation type="submission" date="2021-01" db="EMBL/GenBank/DDBJ databases">
        <authorList>
            <consortium name="Aspergillus puulaauensis MK2 genome sequencing consortium"/>
            <person name="Kazuki M."/>
            <person name="Futagami T."/>
        </authorList>
    </citation>
    <scope>NUCLEOTIDE SEQUENCE</scope>
    <source>
        <strain evidence="9">MK2</strain>
    </source>
</reference>
<evidence type="ECO:0000256" key="4">
    <source>
        <dbReference type="ARBA" id="ARBA00023125"/>
    </source>
</evidence>
<evidence type="ECO:0000313" key="10">
    <source>
        <dbReference type="Proteomes" id="UP000654913"/>
    </source>
</evidence>
<feature type="region of interest" description="Disordered" evidence="7">
    <location>
        <begin position="593"/>
        <end position="614"/>
    </location>
</feature>
<protein>
    <recommendedName>
        <fullName evidence="8">Zn(2)-C6 fungal-type domain-containing protein</fullName>
    </recommendedName>
</protein>
<dbReference type="CDD" id="cd00067">
    <property type="entry name" value="GAL4"/>
    <property type="match status" value="1"/>
</dbReference>
<dbReference type="GO" id="GO:0000981">
    <property type="term" value="F:DNA-binding transcription factor activity, RNA polymerase II-specific"/>
    <property type="evidence" value="ECO:0007669"/>
    <property type="project" value="InterPro"/>
</dbReference>
<feature type="domain" description="Zn(2)-C6 fungal-type" evidence="8">
    <location>
        <begin position="17"/>
        <end position="52"/>
    </location>
</feature>
<evidence type="ECO:0000256" key="3">
    <source>
        <dbReference type="ARBA" id="ARBA00023015"/>
    </source>
</evidence>
<evidence type="ECO:0000256" key="1">
    <source>
        <dbReference type="ARBA" id="ARBA00004123"/>
    </source>
</evidence>
<dbReference type="PROSITE" id="PS00463">
    <property type="entry name" value="ZN2_CY6_FUNGAL_1"/>
    <property type="match status" value="1"/>
</dbReference>
<feature type="region of interest" description="Disordered" evidence="7">
    <location>
        <begin position="60"/>
        <end position="80"/>
    </location>
</feature>
<evidence type="ECO:0000256" key="7">
    <source>
        <dbReference type="SAM" id="MobiDB-lite"/>
    </source>
</evidence>
<keyword evidence="2" id="KW-0862">Zinc</keyword>
<keyword evidence="6" id="KW-0539">Nucleus</keyword>
<keyword evidence="10" id="KW-1185">Reference proteome</keyword>
<evidence type="ECO:0000313" key="9">
    <source>
        <dbReference type="EMBL" id="BCS27840.1"/>
    </source>
</evidence>
<dbReference type="AlphaFoldDB" id="A0A7R7XU85"/>
<dbReference type="KEGG" id="apuu:APUU_60888S"/>
<dbReference type="PANTHER" id="PTHR31845">
    <property type="entry name" value="FINGER DOMAIN PROTEIN, PUTATIVE-RELATED"/>
    <property type="match status" value="1"/>
</dbReference>
<accession>A0A7R7XU85</accession>
<evidence type="ECO:0000259" key="8">
    <source>
        <dbReference type="PROSITE" id="PS50048"/>
    </source>
</evidence>
<keyword evidence="4" id="KW-0238">DNA-binding</keyword>
<sequence length="643" mass="72399">MDVDPKFICPRPRNPTACSNCRSRKIRCLPPGKDTNRETCRRCVKLGYTCSYSTGPQYRAQPGIPPPQSLNHGSPQNDEDVITGLFKDRAPPSGGVDQLLDFHRRVFQKQSHQDCSPDSTSTPTPESVGPSLASGDTNINMQEADKLLSLFRKGNAYCPFINIPGSTSAASMAAHQPFLLLAILTVSSSRTPRLQQRTDERFRRVMSERVVLHGEKSLDYVQGLLVYIAWYPLYLRPMRNQIPQYLQIVSTMISDLDLNLEESEERNASLGCHALCSLMSSTGRRFDYSRARIETYLQGTPRLDRSDDLAMQHLRIQDLAGRVARYKADVRDMVKMAGDSTDDELSIPNTLEVREKMASFTDELEDLYWALPSESRTRIPIRLTRQFIKINISSLPLTIPIPGPYQIPLCTAVTTNLTHATSHFSEIRTFLELFLSIPPDEYIHFSIREWSQLVMTISLTSDLCFSQVPLHYLQDIIQRANWVKFQAQTRAKTLIYLESLTHRMGALSVSSKLTYPDAFYMFKSVLGILMRTYAPAATCPSTFDTSTRIPEIQNENAEMSSSRCPILNGGIQETDFWRALERNGPVPGYTLHDNTTNGGDMNGNSTGNGNGNGGLNVDDLVNNPQDWPTVFEEWVIDFNNLPE</sequence>
<evidence type="ECO:0000256" key="6">
    <source>
        <dbReference type="ARBA" id="ARBA00023242"/>
    </source>
</evidence>
<dbReference type="SMART" id="SM00066">
    <property type="entry name" value="GAL4"/>
    <property type="match status" value="1"/>
</dbReference>
<dbReference type="PANTHER" id="PTHR31845:SF10">
    <property type="entry name" value="ZN(II)2CYS6 TRANSCRIPTION FACTOR (EUROFUNG)"/>
    <property type="match status" value="1"/>
</dbReference>
<feature type="compositionally biased region" description="Low complexity" evidence="7">
    <location>
        <begin position="593"/>
        <end position="605"/>
    </location>
</feature>
<dbReference type="GO" id="GO:0008270">
    <property type="term" value="F:zinc ion binding"/>
    <property type="evidence" value="ECO:0007669"/>
    <property type="project" value="InterPro"/>
</dbReference>
<proteinExistence type="predicted"/>
<dbReference type="GeneID" id="64977845"/>
<organism evidence="9 10">
    <name type="scientific">Aspergillus puulaauensis</name>
    <dbReference type="NCBI Taxonomy" id="1220207"/>
    <lineage>
        <taxon>Eukaryota</taxon>
        <taxon>Fungi</taxon>
        <taxon>Dikarya</taxon>
        <taxon>Ascomycota</taxon>
        <taxon>Pezizomycotina</taxon>
        <taxon>Eurotiomycetes</taxon>
        <taxon>Eurotiomycetidae</taxon>
        <taxon>Eurotiales</taxon>
        <taxon>Aspergillaceae</taxon>
        <taxon>Aspergillus</taxon>
    </lineage>
</organism>
<dbReference type="OrthoDB" id="5424793at2759"/>
<evidence type="ECO:0000256" key="5">
    <source>
        <dbReference type="ARBA" id="ARBA00023163"/>
    </source>
</evidence>
<dbReference type="InterPro" id="IPR001138">
    <property type="entry name" value="Zn2Cys6_DnaBD"/>
</dbReference>
<dbReference type="InterPro" id="IPR036864">
    <property type="entry name" value="Zn2-C6_fun-type_DNA-bd_sf"/>
</dbReference>
<evidence type="ECO:0000256" key="2">
    <source>
        <dbReference type="ARBA" id="ARBA00022833"/>
    </source>
</evidence>
<dbReference type="EMBL" id="AP024448">
    <property type="protein sequence ID" value="BCS27840.1"/>
    <property type="molecule type" value="Genomic_DNA"/>
</dbReference>
<name>A0A7R7XU85_9EURO</name>
<keyword evidence="5" id="KW-0804">Transcription</keyword>
<feature type="region of interest" description="Disordered" evidence="7">
    <location>
        <begin position="110"/>
        <end position="137"/>
    </location>
</feature>
<dbReference type="RefSeq" id="XP_041560034.1">
    <property type="nucleotide sequence ID" value="XM_041694177.1"/>
</dbReference>
<comment type="subcellular location">
    <subcellularLocation>
        <location evidence="1">Nucleus</location>
    </subcellularLocation>
</comment>
<dbReference type="SUPFAM" id="SSF57701">
    <property type="entry name" value="Zn2/Cys6 DNA-binding domain"/>
    <property type="match status" value="1"/>
</dbReference>
<dbReference type="Pfam" id="PF00172">
    <property type="entry name" value="Zn_clus"/>
    <property type="match status" value="1"/>
</dbReference>
<dbReference type="PROSITE" id="PS50048">
    <property type="entry name" value="ZN2_CY6_FUNGAL_2"/>
    <property type="match status" value="1"/>
</dbReference>
<feature type="compositionally biased region" description="Low complexity" evidence="7">
    <location>
        <begin position="116"/>
        <end position="125"/>
    </location>
</feature>
<dbReference type="GO" id="GO:0005634">
    <property type="term" value="C:nucleus"/>
    <property type="evidence" value="ECO:0007669"/>
    <property type="project" value="UniProtKB-SubCell"/>
</dbReference>
<dbReference type="Gene3D" id="4.10.240.10">
    <property type="entry name" value="Zn(2)-C6 fungal-type DNA-binding domain"/>
    <property type="match status" value="1"/>
</dbReference>
<keyword evidence="3" id="KW-0805">Transcription regulation</keyword>
<reference evidence="9" key="2">
    <citation type="submission" date="2021-02" db="EMBL/GenBank/DDBJ databases">
        <title>Aspergillus puulaauensis MK2 genome sequence.</title>
        <authorList>
            <person name="Futagami T."/>
            <person name="Mori K."/>
            <person name="Kadooka C."/>
            <person name="Tanaka T."/>
        </authorList>
    </citation>
    <scope>NUCLEOTIDE SEQUENCE</scope>
    <source>
        <strain evidence="9">MK2</strain>
    </source>
</reference>
<dbReference type="InterPro" id="IPR051089">
    <property type="entry name" value="prtT"/>
</dbReference>
<gene>
    <name evidence="9" type="ORF">APUU_60888S</name>
</gene>